<proteinExistence type="predicted"/>
<dbReference type="Gene3D" id="3.40.140.10">
    <property type="entry name" value="Cytidine Deaminase, domain 2"/>
    <property type="match status" value="1"/>
</dbReference>
<protein>
    <submittedName>
        <fullName evidence="7">Mov34/MPN/PAD-1 family protein</fullName>
    </submittedName>
</protein>
<keyword evidence="8" id="KW-1185">Reference proteome</keyword>
<dbReference type="EMBL" id="CP119108">
    <property type="protein sequence ID" value="WEG09477.1"/>
    <property type="molecule type" value="Genomic_DNA"/>
</dbReference>
<evidence type="ECO:0000256" key="3">
    <source>
        <dbReference type="ARBA" id="ARBA00022801"/>
    </source>
</evidence>
<gene>
    <name evidence="7" type="ORF">PU630_02610</name>
</gene>
<dbReference type="SUPFAM" id="SSF102712">
    <property type="entry name" value="JAB1/MPN domain"/>
    <property type="match status" value="1"/>
</dbReference>
<dbReference type="Pfam" id="PF14464">
    <property type="entry name" value="Prok-JAB"/>
    <property type="match status" value="1"/>
</dbReference>
<evidence type="ECO:0000313" key="8">
    <source>
        <dbReference type="Proteomes" id="UP001214553"/>
    </source>
</evidence>
<keyword evidence="4" id="KW-0862">Zinc</keyword>
<keyword evidence="3" id="KW-0378">Hydrolase</keyword>
<dbReference type="RefSeq" id="WP_275278801.1">
    <property type="nucleotide sequence ID" value="NZ_CP119108.1"/>
</dbReference>
<name>A0ABY8C028_9MICO</name>
<evidence type="ECO:0000256" key="1">
    <source>
        <dbReference type="ARBA" id="ARBA00022670"/>
    </source>
</evidence>
<evidence type="ECO:0000256" key="5">
    <source>
        <dbReference type="ARBA" id="ARBA00023049"/>
    </source>
</evidence>
<dbReference type="Proteomes" id="UP001214553">
    <property type="component" value="Chromosome"/>
</dbReference>
<keyword evidence="1" id="KW-0645">Protease</keyword>
<organism evidence="7 8">
    <name type="scientific">Microbacterium horticulturae</name>
    <dbReference type="NCBI Taxonomy" id="3028316"/>
    <lineage>
        <taxon>Bacteria</taxon>
        <taxon>Bacillati</taxon>
        <taxon>Actinomycetota</taxon>
        <taxon>Actinomycetes</taxon>
        <taxon>Micrococcales</taxon>
        <taxon>Microbacteriaceae</taxon>
        <taxon>Microbacterium</taxon>
    </lineage>
</organism>
<feature type="domain" description="JAB" evidence="6">
    <location>
        <begin position="23"/>
        <end position="123"/>
    </location>
</feature>
<evidence type="ECO:0000256" key="2">
    <source>
        <dbReference type="ARBA" id="ARBA00022723"/>
    </source>
</evidence>
<sequence length="168" mass="18534">MRPTIGITPDALTSIRAIITGSDSTLETGGALFGHEHALLVTSASGPGPNAVHQSGYFLRDLEHTQLAADRAHKVDRSQWIGEWHTHPSGPPEPSPLDLNTYVSHLVDPELRFERFIALIGSLNPWPHLSAWVLVHSQDRIELHRAALTLAANDRCTRDEMTPDQDTE</sequence>
<keyword evidence="5" id="KW-0482">Metalloprotease</keyword>
<reference evidence="7 8" key="1">
    <citation type="submission" date="2023-03" db="EMBL/GenBank/DDBJ databases">
        <title>Genome sequence of Microbacterium sp. KACC 23027.</title>
        <authorList>
            <person name="Kim S."/>
            <person name="Heo J."/>
            <person name="Kwon S.-W."/>
        </authorList>
    </citation>
    <scope>NUCLEOTIDE SEQUENCE [LARGE SCALE GENOMIC DNA]</scope>
    <source>
        <strain evidence="7 8">KACC 23027</strain>
    </source>
</reference>
<evidence type="ECO:0000259" key="6">
    <source>
        <dbReference type="Pfam" id="PF14464"/>
    </source>
</evidence>
<accession>A0ABY8C028</accession>
<dbReference type="InterPro" id="IPR028090">
    <property type="entry name" value="JAB_dom_prok"/>
</dbReference>
<evidence type="ECO:0000313" key="7">
    <source>
        <dbReference type="EMBL" id="WEG09477.1"/>
    </source>
</evidence>
<evidence type="ECO:0000256" key="4">
    <source>
        <dbReference type="ARBA" id="ARBA00022833"/>
    </source>
</evidence>
<keyword evidence="2" id="KW-0479">Metal-binding</keyword>